<sequence>MDAPSASSSKMSATDEDSSISDLTHTPGESAQRPEIPDSIAAPSTTRRSSTSLPDLNGQRPRKRKLKTQEAAPLDSPSVMALGMTPFMPGQDAMFNQNRLVRNEVVLSRHVANLQSSFSRSESSHAGSFEDVYRILTDHKKILDRLEKEMQDHSVFTSNKELDALSAAVKAIERFLATSAQFALTSLSDLNETVTRLLPEDQVPSVEEASRRTTPGNLTSQNPDFTERLPKRSFTIPDDSFTTRDAKRRREDFSGAISPRQGRNTPLKGHAFGEPSYANIHVLPNPSLEVVYGPIKDTSDPREAVEEAVRVVGLSLSTIQSVQATLGRPAFFTIRFTREEHARTFVSAVGLGLDGYLLRRADFAHEFRLAGPSGTALSTASTPTLGSKPWLL</sequence>
<accession>A0A409YUJ7</accession>
<name>A0A409YUJ7_9AGAR</name>
<feature type="compositionally biased region" description="Basic and acidic residues" evidence="1">
    <location>
        <begin position="241"/>
        <end position="253"/>
    </location>
</feature>
<feature type="compositionally biased region" description="Polar residues" evidence="1">
    <location>
        <begin position="212"/>
        <end position="224"/>
    </location>
</feature>
<dbReference type="EMBL" id="NHYE01000255">
    <property type="protein sequence ID" value="PPR06707.1"/>
    <property type="molecule type" value="Genomic_DNA"/>
</dbReference>
<comment type="caution">
    <text evidence="2">The sequence shown here is derived from an EMBL/GenBank/DDBJ whole genome shotgun (WGS) entry which is preliminary data.</text>
</comment>
<protein>
    <submittedName>
        <fullName evidence="2">Uncharacterized protein</fullName>
    </submittedName>
</protein>
<feature type="compositionally biased region" description="Polar residues" evidence="1">
    <location>
        <begin position="1"/>
        <end position="12"/>
    </location>
</feature>
<gene>
    <name evidence="2" type="ORF">CVT26_001373</name>
</gene>
<dbReference type="Proteomes" id="UP000284706">
    <property type="component" value="Unassembled WGS sequence"/>
</dbReference>
<evidence type="ECO:0000313" key="2">
    <source>
        <dbReference type="EMBL" id="PPR06707.1"/>
    </source>
</evidence>
<feature type="region of interest" description="Disordered" evidence="1">
    <location>
        <begin position="1"/>
        <end position="83"/>
    </location>
</feature>
<feature type="region of interest" description="Disordered" evidence="1">
    <location>
        <begin position="198"/>
        <end position="266"/>
    </location>
</feature>
<dbReference type="OrthoDB" id="3065452at2759"/>
<evidence type="ECO:0000256" key="1">
    <source>
        <dbReference type="SAM" id="MobiDB-lite"/>
    </source>
</evidence>
<organism evidence="2 3">
    <name type="scientific">Gymnopilus dilepis</name>
    <dbReference type="NCBI Taxonomy" id="231916"/>
    <lineage>
        <taxon>Eukaryota</taxon>
        <taxon>Fungi</taxon>
        <taxon>Dikarya</taxon>
        <taxon>Basidiomycota</taxon>
        <taxon>Agaricomycotina</taxon>
        <taxon>Agaricomycetes</taxon>
        <taxon>Agaricomycetidae</taxon>
        <taxon>Agaricales</taxon>
        <taxon>Agaricineae</taxon>
        <taxon>Hymenogastraceae</taxon>
        <taxon>Gymnopilus</taxon>
    </lineage>
</organism>
<dbReference type="InParanoid" id="A0A409YUJ7"/>
<reference evidence="2 3" key="1">
    <citation type="journal article" date="2018" name="Evol. Lett.">
        <title>Horizontal gene cluster transfer increased hallucinogenic mushroom diversity.</title>
        <authorList>
            <person name="Reynolds H.T."/>
            <person name="Vijayakumar V."/>
            <person name="Gluck-Thaler E."/>
            <person name="Korotkin H.B."/>
            <person name="Matheny P.B."/>
            <person name="Slot J.C."/>
        </authorList>
    </citation>
    <scope>NUCLEOTIDE SEQUENCE [LARGE SCALE GENOMIC DNA]</scope>
    <source>
        <strain evidence="2 3">SRW20</strain>
    </source>
</reference>
<dbReference type="AlphaFoldDB" id="A0A409YUJ7"/>
<evidence type="ECO:0000313" key="3">
    <source>
        <dbReference type="Proteomes" id="UP000284706"/>
    </source>
</evidence>
<feature type="compositionally biased region" description="Polar residues" evidence="1">
    <location>
        <begin position="20"/>
        <end position="29"/>
    </location>
</feature>
<proteinExistence type="predicted"/>
<keyword evidence="3" id="KW-1185">Reference proteome</keyword>